<dbReference type="AlphaFoldDB" id="A0A1G2TRR0"/>
<reference evidence="1 2" key="1">
    <citation type="journal article" date="2016" name="Nat. Commun.">
        <title>Thousands of microbial genomes shed light on interconnected biogeochemical processes in an aquifer system.</title>
        <authorList>
            <person name="Anantharaman K."/>
            <person name="Brown C.T."/>
            <person name="Hug L.A."/>
            <person name="Sharon I."/>
            <person name="Castelle C.J."/>
            <person name="Probst A.J."/>
            <person name="Thomas B.C."/>
            <person name="Singh A."/>
            <person name="Wilkins M.J."/>
            <person name="Karaoz U."/>
            <person name="Brodie E.L."/>
            <person name="Williams K.H."/>
            <person name="Hubbard S.S."/>
            <person name="Banfield J.F."/>
        </authorList>
    </citation>
    <scope>NUCLEOTIDE SEQUENCE [LARGE SCALE GENOMIC DNA]</scope>
</reference>
<dbReference type="Proteomes" id="UP000178530">
    <property type="component" value="Unassembled WGS sequence"/>
</dbReference>
<gene>
    <name evidence="1" type="ORF">A3E32_00480</name>
</gene>
<accession>A0A1G2TRR0</accession>
<comment type="caution">
    <text evidence="1">The sequence shown here is derived from an EMBL/GenBank/DDBJ whole genome shotgun (WGS) entry which is preliminary data.</text>
</comment>
<evidence type="ECO:0000313" key="1">
    <source>
        <dbReference type="EMBL" id="OHA99329.1"/>
    </source>
</evidence>
<evidence type="ECO:0000313" key="2">
    <source>
        <dbReference type="Proteomes" id="UP000178530"/>
    </source>
</evidence>
<name>A0A1G2TRR0_9BACT</name>
<sequence>MPDIPYASLRKGVLEVMDSELYIPAEEEGEDVVYDPSNPTWGGSDILFVAVKSYLPRRPRKSLELYPAIKTSLDIHHGVDYFFVWMNLYYVTLDLSLRQKEKKSSVDIITNLGEVTPDDLGQKIALLLIEKRGRGECLIKPKTKRRQKKEEKLEI</sequence>
<organism evidence="1 2">
    <name type="scientific">Candidatus Zambryskibacteria bacterium RIFCSPHIGHO2_12_FULL_38_37</name>
    <dbReference type="NCBI Taxonomy" id="1802751"/>
    <lineage>
        <taxon>Bacteria</taxon>
        <taxon>Candidatus Zambryskiibacteriota</taxon>
    </lineage>
</organism>
<dbReference type="EMBL" id="MHVU01000012">
    <property type="protein sequence ID" value="OHA99329.1"/>
    <property type="molecule type" value="Genomic_DNA"/>
</dbReference>
<protein>
    <submittedName>
        <fullName evidence="1">Uncharacterized protein</fullName>
    </submittedName>
</protein>
<proteinExistence type="predicted"/>